<organism evidence="2 3">
    <name type="scientific">Scophthalmus maximus</name>
    <name type="common">Turbot</name>
    <name type="synonym">Psetta maxima</name>
    <dbReference type="NCBI Taxonomy" id="52904"/>
    <lineage>
        <taxon>Eukaryota</taxon>
        <taxon>Metazoa</taxon>
        <taxon>Chordata</taxon>
        <taxon>Craniata</taxon>
        <taxon>Vertebrata</taxon>
        <taxon>Euteleostomi</taxon>
        <taxon>Actinopterygii</taxon>
        <taxon>Neopterygii</taxon>
        <taxon>Teleostei</taxon>
        <taxon>Neoteleostei</taxon>
        <taxon>Acanthomorphata</taxon>
        <taxon>Carangaria</taxon>
        <taxon>Pleuronectiformes</taxon>
        <taxon>Pleuronectoidei</taxon>
        <taxon>Scophthalmidae</taxon>
        <taxon>Scophthalmus</taxon>
    </lineage>
</organism>
<name>A0A2U9CCC1_SCOMX</name>
<dbReference type="EMBL" id="CP026255">
    <property type="protein sequence ID" value="AWP12522.1"/>
    <property type="molecule type" value="Genomic_DNA"/>
</dbReference>
<evidence type="ECO:0000256" key="1">
    <source>
        <dbReference type="SAM" id="MobiDB-lite"/>
    </source>
</evidence>
<gene>
    <name evidence="2" type="ORF">SMAX5B_003980</name>
</gene>
<evidence type="ECO:0000313" key="2">
    <source>
        <dbReference type="EMBL" id="AWP12522.1"/>
    </source>
</evidence>
<dbReference type="Proteomes" id="UP000246464">
    <property type="component" value="Chromosome 13"/>
</dbReference>
<evidence type="ECO:0000313" key="3">
    <source>
        <dbReference type="Proteomes" id="UP000246464"/>
    </source>
</evidence>
<feature type="compositionally biased region" description="Basic and acidic residues" evidence="1">
    <location>
        <begin position="38"/>
        <end position="55"/>
    </location>
</feature>
<reference evidence="2 3" key="1">
    <citation type="submission" date="2017-12" db="EMBL/GenBank/DDBJ databases">
        <title>Integrating genomic resources of turbot (Scophthalmus maximus) in depth evaluation of genetic and physical mapping variation across individuals.</title>
        <authorList>
            <person name="Martinez P."/>
        </authorList>
    </citation>
    <scope>NUCLEOTIDE SEQUENCE [LARGE SCALE GENOMIC DNA]</scope>
</reference>
<dbReference type="AlphaFoldDB" id="A0A2U9CCC1"/>
<sequence>MTERSSPLEKEVLLNIIKVHFALMKKHPAFSEGAPKTRFQERQREESEKREEGKKKLLGCG</sequence>
<accession>A0A2U9CCC1</accession>
<feature type="region of interest" description="Disordered" evidence="1">
    <location>
        <begin position="27"/>
        <end position="61"/>
    </location>
</feature>
<keyword evidence="3" id="KW-1185">Reference proteome</keyword>
<proteinExistence type="predicted"/>
<protein>
    <submittedName>
        <fullName evidence="2">Uncharacterized protein</fullName>
    </submittedName>
</protein>